<dbReference type="EMBL" id="PHAH01000015">
    <property type="protein sequence ID" value="PKM88562.1"/>
    <property type="molecule type" value="Genomic_DNA"/>
</dbReference>
<dbReference type="Proteomes" id="UP000233325">
    <property type="component" value="Unassembled WGS sequence"/>
</dbReference>
<reference evidence="1 2" key="1">
    <citation type="journal article" date="2017" name="ISME J.">
        <title>Potential for microbial H2 and metal transformations associated with novel bacteria and archaea in deep terrestrial subsurface sediments.</title>
        <authorList>
            <person name="Hernsdorf A.W."/>
            <person name="Amano Y."/>
            <person name="Miyakawa K."/>
            <person name="Ise K."/>
            <person name="Suzuki Y."/>
            <person name="Anantharaman K."/>
            <person name="Probst A."/>
            <person name="Burstein D."/>
            <person name="Thomas B.C."/>
            <person name="Banfield J.F."/>
        </authorList>
    </citation>
    <scope>NUCLEOTIDE SEQUENCE [LARGE SCALE GENOMIC DNA]</scope>
    <source>
        <strain evidence="1">HGW-Falkowbacteria-2</strain>
    </source>
</reference>
<comment type="caution">
    <text evidence="1">The sequence shown here is derived from an EMBL/GenBank/DDBJ whole genome shotgun (WGS) entry which is preliminary data.</text>
</comment>
<dbReference type="AlphaFoldDB" id="A0A2N2E1L4"/>
<protein>
    <submittedName>
        <fullName evidence="1">Uncharacterized protein</fullName>
    </submittedName>
</protein>
<evidence type="ECO:0000313" key="2">
    <source>
        <dbReference type="Proteomes" id="UP000233325"/>
    </source>
</evidence>
<accession>A0A2N2E1L4</accession>
<gene>
    <name evidence="1" type="ORF">CVU83_01500</name>
</gene>
<evidence type="ECO:0000313" key="1">
    <source>
        <dbReference type="EMBL" id="PKM88562.1"/>
    </source>
</evidence>
<sequence>MVLFNEKGNGRYFVDSVDGSSDFDERNHSLDEILSIDYFGFRLTEGFKLLDDDDPVYGEESMF</sequence>
<organism evidence="1 2">
    <name type="scientific">Candidatus Falkowbacteria bacterium HGW-Falkowbacteria-2</name>
    <dbReference type="NCBI Taxonomy" id="2013769"/>
    <lineage>
        <taxon>Bacteria</taxon>
        <taxon>Candidatus Falkowiibacteriota</taxon>
    </lineage>
</organism>
<proteinExistence type="predicted"/>
<name>A0A2N2E1L4_9BACT</name>